<organism evidence="1 2">
    <name type="scientific">Striga asiatica</name>
    <name type="common">Asiatic witchweed</name>
    <name type="synonym">Buchnera asiatica</name>
    <dbReference type="NCBI Taxonomy" id="4170"/>
    <lineage>
        <taxon>Eukaryota</taxon>
        <taxon>Viridiplantae</taxon>
        <taxon>Streptophyta</taxon>
        <taxon>Embryophyta</taxon>
        <taxon>Tracheophyta</taxon>
        <taxon>Spermatophyta</taxon>
        <taxon>Magnoliopsida</taxon>
        <taxon>eudicotyledons</taxon>
        <taxon>Gunneridae</taxon>
        <taxon>Pentapetalae</taxon>
        <taxon>asterids</taxon>
        <taxon>lamiids</taxon>
        <taxon>Lamiales</taxon>
        <taxon>Orobanchaceae</taxon>
        <taxon>Buchnereae</taxon>
        <taxon>Striga</taxon>
    </lineage>
</organism>
<dbReference type="AlphaFoldDB" id="A0A5A7Q334"/>
<proteinExistence type="predicted"/>
<evidence type="ECO:0000313" key="1">
    <source>
        <dbReference type="EMBL" id="GER39268.1"/>
    </source>
</evidence>
<accession>A0A5A7Q334</accession>
<keyword evidence="2" id="KW-1185">Reference proteome</keyword>
<gene>
    <name evidence="1" type="ORF">STAS_15877</name>
</gene>
<sequence length="167" mass="18360">MHIGLSSDMGGGGWVFGVTGSGCFPAAKPHVHLPLLFSGSLVGDEPEIEVQMLEVKRKLVPGNLQLDLQAIGDVPLMKKKKEIILSKVKSNHRLLMKGLRCNGWQRRVVESKQIKGILPVASKASCGRKGVAAHIGCLVESQWRRQRGDEWKVWTSEGLHDSPVEHL</sequence>
<evidence type="ECO:0000313" key="2">
    <source>
        <dbReference type="Proteomes" id="UP000325081"/>
    </source>
</evidence>
<dbReference type="EMBL" id="BKCP01005616">
    <property type="protein sequence ID" value="GER39268.1"/>
    <property type="molecule type" value="Genomic_DNA"/>
</dbReference>
<protein>
    <submittedName>
        <fullName evidence="1">Cytosolic invertase 1</fullName>
    </submittedName>
</protein>
<name>A0A5A7Q334_STRAF</name>
<dbReference type="Proteomes" id="UP000325081">
    <property type="component" value="Unassembled WGS sequence"/>
</dbReference>
<comment type="caution">
    <text evidence="1">The sequence shown here is derived from an EMBL/GenBank/DDBJ whole genome shotgun (WGS) entry which is preliminary data.</text>
</comment>
<reference evidence="2" key="1">
    <citation type="journal article" date="2019" name="Curr. Biol.">
        <title>Genome Sequence of Striga asiatica Provides Insight into the Evolution of Plant Parasitism.</title>
        <authorList>
            <person name="Yoshida S."/>
            <person name="Kim S."/>
            <person name="Wafula E.K."/>
            <person name="Tanskanen J."/>
            <person name="Kim Y.M."/>
            <person name="Honaas L."/>
            <person name="Yang Z."/>
            <person name="Spallek T."/>
            <person name="Conn C.E."/>
            <person name="Ichihashi Y."/>
            <person name="Cheong K."/>
            <person name="Cui S."/>
            <person name="Der J.P."/>
            <person name="Gundlach H."/>
            <person name="Jiao Y."/>
            <person name="Hori C."/>
            <person name="Ishida J.K."/>
            <person name="Kasahara H."/>
            <person name="Kiba T."/>
            <person name="Kim M.S."/>
            <person name="Koo N."/>
            <person name="Laohavisit A."/>
            <person name="Lee Y.H."/>
            <person name="Lumba S."/>
            <person name="McCourt P."/>
            <person name="Mortimer J.C."/>
            <person name="Mutuku J.M."/>
            <person name="Nomura T."/>
            <person name="Sasaki-Sekimoto Y."/>
            <person name="Seto Y."/>
            <person name="Wang Y."/>
            <person name="Wakatake T."/>
            <person name="Sakakibara H."/>
            <person name="Demura T."/>
            <person name="Yamaguchi S."/>
            <person name="Yoneyama K."/>
            <person name="Manabe R.I."/>
            <person name="Nelson D.C."/>
            <person name="Schulman A.H."/>
            <person name="Timko M.P."/>
            <person name="dePamphilis C.W."/>
            <person name="Choi D."/>
            <person name="Shirasu K."/>
        </authorList>
    </citation>
    <scope>NUCLEOTIDE SEQUENCE [LARGE SCALE GENOMIC DNA]</scope>
    <source>
        <strain evidence="2">cv. UVA1</strain>
    </source>
</reference>